<reference evidence="2 3" key="1">
    <citation type="submission" date="2015-06" db="EMBL/GenBank/DDBJ databases">
        <authorList>
            <person name="Wibberg Daniel"/>
        </authorList>
    </citation>
    <scope>NUCLEOTIDE SEQUENCE [LARGE SCALE GENOMIC DNA]</scope>
    <source>
        <strain evidence="2 3">T3/55T</strain>
    </source>
</reference>
<dbReference type="Gene3D" id="3.90.320.10">
    <property type="match status" value="1"/>
</dbReference>
<evidence type="ECO:0000313" key="3">
    <source>
        <dbReference type="Proteomes" id="UP000236497"/>
    </source>
</evidence>
<keyword evidence="1" id="KW-0378">Hydrolase</keyword>
<dbReference type="OrthoDB" id="9766061at2"/>
<organism evidence="2 3">
    <name type="scientific">Herbinix hemicellulosilytica</name>
    <dbReference type="NCBI Taxonomy" id="1564487"/>
    <lineage>
        <taxon>Bacteria</taxon>
        <taxon>Bacillati</taxon>
        <taxon>Bacillota</taxon>
        <taxon>Clostridia</taxon>
        <taxon>Lachnospirales</taxon>
        <taxon>Lachnospiraceae</taxon>
        <taxon>Herbinix</taxon>
    </lineage>
</organism>
<dbReference type="InterPro" id="IPR011604">
    <property type="entry name" value="PDDEXK-like_dom_sf"/>
</dbReference>
<sequence length="385" mass="43465">MPGKHAMLSASGAHRWMTCTPSAVLEAQFPENTSEYAEEGTFAHALADLIINYNLHNLKKAEFYEKFEKMKENRYFSQELLEYVESFANQIFEYTNEAKLLCNDVIVLTEQRLDFSAYVPEGFGTGDVVIIADKELHIIDLKYGKGVGVVAEGNPQIRLYALGALNEYGMLYNIEQVRMTICQPRLDMVTSETLTVEELLEWAETEVKPKAKMAMAGEGEFVVGDHCRFCRAKATCRARAEYNLELAKFEFKNPELLDDDEIGEVLAKAERLSDWVKDITEYALQEALKGKKFDGWKLVEGRSNRTYVDEIKVAETLKAAGYDEAVIYEKKLYGITAMEKILGKKTFAELLKDLVIKPPGKPVLVPESDKRPEIGTVDSAVKDFG</sequence>
<proteinExistence type="predicted"/>
<dbReference type="AlphaFoldDB" id="A0A0H5SJI3"/>
<protein>
    <recommendedName>
        <fullName evidence="4">DUF2800 domain-containing protein</fullName>
    </recommendedName>
</protein>
<dbReference type="InterPro" id="IPR021229">
    <property type="entry name" value="DUF2800"/>
</dbReference>
<evidence type="ECO:0000256" key="1">
    <source>
        <dbReference type="ARBA" id="ARBA00022801"/>
    </source>
</evidence>
<dbReference type="Pfam" id="PF10926">
    <property type="entry name" value="DUF2800"/>
    <property type="match status" value="1"/>
</dbReference>
<gene>
    <name evidence="2" type="ORF">HHT355_1751</name>
</gene>
<keyword evidence="3" id="KW-1185">Reference proteome</keyword>
<dbReference type="RefSeq" id="WP_103203049.1">
    <property type="nucleotide sequence ID" value="NZ_CVTD020000017.1"/>
</dbReference>
<dbReference type="EMBL" id="CVTD020000017">
    <property type="protein sequence ID" value="CRZ34951.1"/>
    <property type="molecule type" value="Genomic_DNA"/>
</dbReference>
<evidence type="ECO:0000313" key="2">
    <source>
        <dbReference type="EMBL" id="CRZ34951.1"/>
    </source>
</evidence>
<name>A0A0H5SJI3_HERHM</name>
<accession>A0A0H5SJI3</accession>
<dbReference type="GO" id="GO:0016787">
    <property type="term" value="F:hydrolase activity"/>
    <property type="evidence" value="ECO:0007669"/>
    <property type="project" value="UniProtKB-KW"/>
</dbReference>
<evidence type="ECO:0008006" key="4">
    <source>
        <dbReference type="Google" id="ProtNLM"/>
    </source>
</evidence>
<dbReference type="Proteomes" id="UP000236497">
    <property type="component" value="Unassembled WGS sequence"/>
</dbReference>